<dbReference type="InterPro" id="IPR006016">
    <property type="entry name" value="UspA"/>
</dbReference>
<evidence type="ECO:0000259" key="2">
    <source>
        <dbReference type="Pfam" id="PF00582"/>
    </source>
</evidence>
<protein>
    <submittedName>
        <fullName evidence="3">Nucleotide-binding universal stress UspA family protein</fullName>
    </submittedName>
</protein>
<dbReference type="PANTHER" id="PTHR46553:SF3">
    <property type="entry name" value="ADENINE NUCLEOTIDE ALPHA HYDROLASES-LIKE SUPERFAMILY PROTEIN"/>
    <property type="match status" value="1"/>
</dbReference>
<dbReference type="Gene3D" id="3.40.50.620">
    <property type="entry name" value="HUPs"/>
    <property type="match status" value="2"/>
</dbReference>
<dbReference type="Pfam" id="PF00582">
    <property type="entry name" value="Usp"/>
    <property type="match status" value="2"/>
</dbReference>
<dbReference type="Proteomes" id="UP000576393">
    <property type="component" value="Unassembled WGS sequence"/>
</dbReference>
<dbReference type="AlphaFoldDB" id="A0A852V1F2"/>
<comment type="caution">
    <text evidence="3">The sequence shown here is derived from an EMBL/GenBank/DDBJ whole genome shotgun (WGS) entry which is preliminary data.</text>
</comment>
<keyword evidence="4" id="KW-1185">Reference proteome</keyword>
<dbReference type="InterPro" id="IPR006015">
    <property type="entry name" value="Universal_stress_UspA"/>
</dbReference>
<reference evidence="3 4" key="1">
    <citation type="submission" date="2020-07" db="EMBL/GenBank/DDBJ databases">
        <title>Sequencing the genomes of 1000 actinobacteria strains.</title>
        <authorList>
            <person name="Klenk H.-P."/>
        </authorList>
    </citation>
    <scope>NUCLEOTIDE SEQUENCE [LARGE SCALE GENOMIC DNA]</scope>
    <source>
        <strain evidence="3 4">DSM 45763</strain>
    </source>
</reference>
<evidence type="ECO:0000313" key="4">
    <source>
        <dbReference type="Proteomes" id="UP000576393"/>
    </source>
</evidence>
<name>A0A852V1F2_9ACTN</name>
<evidence type="ECO:0000256" key="1">
    <source>
        <dbReference type="ARBA" id="ARBA00008791"/>
    </source>
</evidence>
<gene>
    <name evidence="3" type="ORF">HDA43_004037</name>
</gene>
<comment type="similarity">
    <text evidence="1">Belongs to the universal stress protein A family.</text>
</comment>
<dbReference type="InterPro" id="IPR014729">
    <property type="entry name" value="Rossmann-like_a/b/a_fold"/>
</dbReference>
<evidence type="ECO:0000313" key="3">
    <source>
        <dbReference type="EMBL" id="NYF41836.1"/>
    </source>
</evidence>
<dbReference type="EMBL" id="JACCCO010000002">
    <property type="protein sequence ID" value="NYF41836.1"/>
    <property type="molecule type" value="Genomic_DNA"/>
</dbReference>
<dbReference type="RefSeq" id="WP_179823921.1">
    <property type="nucleotide sequence ID" value="NZ_JACCCO010000002.1"/>
</dbReference>
<feature type="domain" description="UspA" evidence="2">
    <location>
        <begin position="5"/>
        <end position="137"/>
    </location>
</feature>
<sequence length="302" mass="31950">MTETREVVVGYDGSDFSMQALEWAMDEAELRQLPLRVAHAWRWPYGQAEEEAKLHLRKAAEHVLYHGADCARSCSSIAEVTADLYEGPAAERLVELSARAELVVVGSRGMGALARTVLGSVAGYVAAHACCPVVVVRGPGPIPVPLRRGAVVLGMAADTRDEAIGFAFGEADVRQLSLVAVRGVSLQPASWLSQGPPTTEPGTVAKTTEGEMAERLRPWQFRHPEVAVRIHGVAGPPKDVLADLSREASLVVVGGARGYGRLGSVTRSILQRSACAVAVVPVPALREEEDVAPAGVARAGAD</sequence>
<dbReference type="PRINTS" id="PR01438">
    <property type="entry name" value="UNVRSLSTRESS"/>
</dbReference>
<dbReference type="PANTHER" id="PTHR46553">
    <property type="entry name" value="ADENINE NUCLEOTIDE ALPHA HYDROLASES-LIKE SUPERFAMILY PROTEIN"/>
    <property type="match status" value="1"/>
</dbReference>
<dbReference type="SUPFAM" id="SSF52402">
    <property type="entry name" value="Adenine nucleotide alpha hydrolases-like"/>
    <property type="match status" value="2"/>
</dbReference>
<proteinExistence type="inferred from homology"/>
<organism evidence="3 4">
    <name type="scientific">Streptosporangium sandarakinum</name>
    <dbReference type="NCBI Taxonomy" id="1260955"/>
    <lineage>
        <taxon>Bacteria</taxon>
        <taxon>Bacillati</taxon>
        <taxon>Actinomycetota</taxon>
        <taxon>Actinomycetes</taxon>
        <taxon>Streptosporangiales</taxon>
        <taxon>Streptosporangiaceae</taxon>
        <taxon>Streptosporangium</taxon>
    </lineage>
</organism>
<feature type="domain" description="UspA" evidence="2">
    <location>
        <begin position="156"/>
        <end position="281"/>
    </location>
</feature>
<accession>A0A852V1F2</accession>